<reference evidence="2" key="2">
    <citation type="submission" date="2010-02" db="EMBL/GenBank/DDBJ databases">
        <title>Complete genome sequence of Marinobacter adhaerens type strain (HP15).</title>
        <authorList>
            <person name="Gaerdes A.A.M."/>
            <person name="Kaeppel E."/>
            <person name="Shezad A."/>
            <person name="Seebah S."/>
            <person name="Teeling H."/>
            <person name="Yarza P."/>
            <person name="Gloeckner F.O."/>
            <person name="Ullrich M.S."/>
        </authorList>
    </citation>
    <scope>NUCLEOTIDE SEQUENCE [LARGE SCALE GENOMIC DNA]</scope>
    <source>
        <strain evidence="2">DSM 23420 / HP15</strain>
    </source>
</reference>
<gene>
    <name evidence="1" type="ordered locus">HP15_150</name>
</gene>
<dbReference type="HOGENOM" id="CLU_2617827_0_0_6"/>
<protein>
    <submittedName>
        <fullName evidence="1">Uncharacterized protein</fullName>
    </submittedName>
</protein>
<name>E4PJ95_MARAH</name>
<organism evidence="1 2">
    <name type="scientific">Marinobacter adhaerens (strain DSM 23420 / HP15)</name>
    <dbReference type="NCBI Taxonomy" id="225937"/>
    <lineage>
        <taxon>Bacteria</taxon>
        <taxon>Pseudomonadati</taxon>
        <taxon>Pseudomonadota</taxon>
        <taxon>Gammaproteobacteria</taxon>
        <taxon>Pseudomonadales</taxon>
        <taxon>Marinobacteraceae</taxon>
        <taxon>Marinobacter</taxon>
    </lineage>
</organism>
<dbReference type="EMBL" id="CP001978">
    <property type="protein sequence ID" value="ADP95914.1"/>
    <property type="molecule type" value="Genomic_DNA"/>
</dbReference>
<dbReference type="KEGG" id="mad:HP15_150"/>
<dbReference type="Proteomes" id="UP000007077">
    <property type="component" value="Chromosome"/>
</dbReference>
<sequence length="78" mass="8795">MKDSEFYCGHFTADRSNQHGFDSIDEAEAKARALASESEDPAIAVWDRWGKPCIVIWGSQEIRRVSVKPNSHESDLSK</sequence>
<dbReference type="PATRIC" id="fig|225937.3.peg.148"/>
<reference evidence="1 2" key="1">
    <citation type="journal article" date="2010" name="Stand. Genomic Sci.">
        <title>Complete genome sequence of Marinobacter adhaerens type strain (HP15), a diatom-interacting marine microorganism.</title>
        <authorList>
            <person name="Gardes A."/>
            <person name="Kaeppel E."/>
            <person name="Shehzad A."/>
            <person name="Seebah S."/>
            <person name="Teeling H."/>
            <person name="Yarza P."/>
            <person name="Glockner F.O."/>
            <person name="Grossart H.P."/>
            <person name="Ullrich M.S."/>
        </authorList>
    </citation>
    <scope>NUCLEOTIDE SEQUENCE [LARGE SCALE GENOMIC DNA]</scope>
    <source>
        <strain evidence="2">DSM 23420 / HP15</strain>
    </source>
</reference>
<proteinExistence type="predicted"/>
<accession>E4PJ95</accession>
<evidence type="ECO:0000313" key="2">
    <source>
        <dbReference type="Proteomes" id="UP000007077"/>
    </source>
</evidence>
<evidence type="ECO:0000313" key="1">
    <source>
        <dbReference type="EMBL" id="ADP95914.1"/>
    </source>
</evidence>
<dbReference type="AlphaFoldDB" id="E4PJ95"/>
<dbReference type="STRING" id="225937.HP15_150"/>